<evidence type="ECO:0000313" key="2">
    <source>
        <dbReference type="Proteomes" id="UP000216438"/>
    </source>
</evidence>
<reference evidence="2" key="1">
    <citation type="submission" date="2016-06" db="EMBL/GenBank/DDBJ databases">
        <authorList>
            <person name="Chen W."/>
            <person name="Hasegawa D.K."/>
        </authorList>
    </citation>
    <scope>NUCLEOTIDE SEQUENCE [LARGE SCALE GENOMIC DNA]</scope>
    <source>
        <strain evidence="2">MEAM1</strain>
    </source>
</reference>
<name>A0A249DXS4_9ENTR</name>
<dbReference type="RefSeq" id="WP_016857181.1">
    <property type="nucleotide sequence ID" value="NZ_CP016303.1"/>
</dbReference>
<accession>A0A249DXS4</accession>
<sequence>MSIFNHILPNFPYFFSSKEAISENEPVALEAPILKKQPKVLSEIIYNEGFNGKKNYVIRKSIWEEGKLSSVTEKVYLKKVPKDIFLNIHNEFLISVDDTNYSYYENTDDQPMVKEIFSTYWIPPNHNKVTYHEFKEGEQPMPSKEKIAVIDHQAQDNHSTLRSVFDYIFPFFASQKNEGKKQYDDELIGLETQELANLTPHFSNVELSEKAPTCTVSFDHADKSTLPSYLSSAHQQ</sequence>
<evidence type="ECO:0000313" key="1">
    <source>
        <dbReference type="EMBL" id="ASX26159.1"/>
    </source>
</evidence>
<protein>
    <submittedName>
        <fullName evidence="1">Uncharacterized protein</fullName>
    </submittedName>
</protein>
<dbReference type="EMBL" id="CP016303">
    <property type="protein sequence ID" value="ASX26159.1"/>
    <property type="molecule type" value="Genomic_DNA"/>
</dbReference>
<organism evidence="1 2">
    <name type="scientific">Candidatus Hamiltonella defensa</name>
    <name type="common">Bemisia tabaci</name>
    <dbReference type="NCBI Taxonomy" id="672795"/>
    <lineage>
        <taxon>Bacteria</taxon>
        <taxon>Pseudomonadati</taxon>
        <taxon>Pseudomonadota</taxon>
        <taxon>Gammaproteobacteria</taxon>
        <taxon>Enterobacterales</taxon>
        <taxon>Enterobacteriaceae</taxon>
        <taxon>aphid secondary symbionts</taxon>
        <taxon>Candidatus Williamhamiltonella</taxon>
    </lineage>
</organism>
<reference evidence="1 2" key="2">
    <citation type="submission" date="2017-09" db="EMBL/GenBank/DDBJ databases">
        <title>The genome of whitefly Bemisia tabaci, a global crop pest, provides novel insights into virus transmission, host adaptation and insecticide resistance.</title>
        <authorList>
            <person name="Kaur N."/>
            <person name="Kliot A."/>
            <person name="Pinheiro P.V."/>
            <person name="Luan J."/>
            <person name="Zheng Y."/>
            <person name="Liu W."/>
            <person name="Sun H."/>
            <person name="Yang X."/>
            <person name="Xu Y."/>
            <person name="Luo Y."/>
            <person name="Kruse A."/>
            <person name="Fisher T.W."/>
            <person name="Nelson D.R."/>
            <person name="Elimelech M."/>
            <person name="MacCoss M."/>
            <person name="Johnson R."/>
            <person name="Cohen E."/>
            <person name="Hunter W.B."/>
            <person name="Brown J.K."/>
            <person name="Jander G."/>
            <person name="Cilia M."/>
            <person name="Douglas A.E."/>
            <person name="Ghanim M."/>
            <person name="Simmons A.M."/>
            <person name="Wintermantel W.M."/>
            <person name="Ling K.-S."/>
            <person name="Fei Z."/>
        </authorList>
    </citation>
    <scope>NUCLEOTIDE SEQUENCE [LARGE SCALE GENOMIC DNA]</scope>
    <source>
        <strain evidence="1 2">MEAM1</strain>
    </source>
</reference>
<dbReference type="Proteomes" id="UP000216438">
    <property type="component" value="Chromosome"/>
</dbReference>
<gene>
    <name evidence="1" type="ORF">BA171_03415</name>
</gene>
<proteinExistence type="predicted"/>
<dbReference type="AlphaFoldDB" id="A0A249DXS4"/>